<evidence type="ECO:0000313" key="3">
    <source>
        <dbReference type="EMBL" id="CDO71987.1"/>
    </source>
</evidence>
<reference evidence="3" key="1">
    <citation type="submission" date="2014-01" db="EMBL/GenBank/DDBJ databases">
        <title>The genome of the white-rot fungus Pycnoporus cinnabarinus: a basidiomycete model with a versatile arsenal for lignocellulosic biomass breakdown.</title>
        <authorList>
            <person name="Levasseur A."/>
            <person name="Lomascolo A."/>
            <person name="Ruiz-Duenas F.J."/>
            <person name="Uzan E."/>
            <person name="Piumi F."/>
            <person name="Kues U."/>
            <person name="Ram A.F.J."/>
            <person name="Murat C."/>
            <person name="Haon M."/>
            <person name="Benoit I."/>
            <person name="Arfi Y."/>
            <person name="Chevret D."/>
            <person name="Drula E."/>
            <person name="Kwon M.J."/>
            <person name="Gouret P."/>
            <person name="Lesage-Meessen L."/>
            <person name="Lombard V."/>
            <person name="Mariette J."/>
            <person name="Noirot C."/>
            <person name="Park J."/>
            <person name="Patyshakuliyeva A."/>
            <person name="Wieneger R.A.B."/>
            <person name="Wosten H.A.B."/>
            <person name="Martin F."/>
            <person name="Coutinho P.M."/>
            <person name="de Vries R."/>
            <person name="Martinez A.T."/>
            <person name="Klopp C."/>
            <person name="Pontarotti P."/>
            <person name="Henrissat B."/>
            <person name="Record E."/>
        </authorList>
    </citation>
    <scope>NUCLEOTIDE SEQUENCE [LARGE SCALE GENOMIC DNA]</scope>
    <source>
        <strain evidence="3">BRFM137</strain>
    </source>
</reference>
<keyword evidence="2" id="KW-1133">Transmembrane helix</keyword>
<feature type="region of interest" description="Disordered" evidence="1">
    <location>
        <begin position="119"/>
        <end position="139"/>
    </location>
</feature>
<evidence type="ECO:0000256" key="2">
    <source>
        <dbReference type="SAM" id="Phobius"/>
    </source>
</evidence>
<proteinExistence type="predicted"/>
<keyword evidence="2" id="KW-0472">Membrane</keyword>
<accession>A0A060SBU7</accession>
<evidence type="ECO:0000313" key="4">
    <source>
        <dbReference type="Proteomes" id="UP000029665"/>
    </source>
</evidence>
<keyword evidence="4" id="KW-1185">Reference proteome</keyword>
<organism evidence="3 4">
    <name type="scientific">Pycnoporus cinnabarinus</name>
    <name type="common">Cinnabar-red polypore</name>
    <name type="synonym">Trametes cinnabarina</name>
    <dbReference type="NCBI Taxonomy" id="5643"/>
    <lineage>
        <taxon>Eukaryota</taxon>
        <taxon>Fungi</taxon>
        <taxon>Dikarya</taxon>
        <taxon>Basidiomycota</taxon>
        <taxon>Agaricomycotina</taxon>
        <taxon>Agaricomycetes</taxon>
        <taxon>Polyporales</taxon>
        <taxon>Polyporaceae</taxon>
        <taxon>Trametes</taxon>
    </lineage>
</organism>
<dbReference type="HOGENOM" id="CLU_031481_1_1_1"/>
<evidence type="ECO:0000256" key="1">
    <source>
        <dbReference type="SAM" id="MobiDB-lite"/>
    </source>
</evidence>
<dbReference type="Proteomes" id="UP000029665">
    <property type="component" value="Unassembled WGS sequence"/>
</dbReference>
<dbReference type="OrthoDB" id="3222645at2759"/>
<comment type="caution">
    <text evidence="3">The sequence shown here is derived from an EMBL/GenBank/DDBJ whole genome shotgun (WGS) entry which is preliminary data.</text>
</comment>
<dbReference type="EMBL" id="CCBP010000109">
    <property type="protein sequence ID" value="CDO71987.1"/>
    <property type="molecule type" value="Genomic_DNA"/>
</dbReference>
<dbReference type="AlphaFoldDB" id="A0A060SBU7"/>
<name>A0A060SBU7_PYCCI</name>
<dbReference type="STRING" id="5643.A0A060SBU7"/>
<protein>
    <submittedName>
        <fullName evidence="3">Uncharacterized protein</fullName>
    </submittedName>
</protein>
<gene>
    <name evidence="3" type="ORF">BN946_scf184943.g21</name>
</gene>
<keyword evidence="2" id="KW-0812">Transmembrane</keyword>
<sequence>MPSSPTLSLTNVVWGFALFVTTLTYANVVTRKLRERSTQLQKEVERGKAQRDELLAELEAERQRTAKIEEEKRAEAEFWWRMDSLARTELSKKEQALKKQDEELVAQREQIRDLQNSLRRARSLRQDPSEPTSGGRLVGLGDTVVERPLPDVRTTIATFDEVILHMVRTLNLEISEVATQVTNSFHVGEAPEPDRFALAFERACEAMGPVMAELLETIQHQDDPILIDIALKADVVGFAAEIVSAWDFQHQSKSVFTGVYKQMLRLEPHIVAGQWRSYAQKYSKQRLYNGRDLATGFAHQLAERIADLLTVAGAVITTEAIYTTYATHLETIVRTSLELQRIIGEDVISCDYEVLMVHFDEVFDAEQMDDIYGGEVAMTGPPGMVPRVLSTADLGLRRVEKLAGSTEGDMVVTMLLKPKVVLDTIVYELGLVDDEEPSPSAQTVM</sequence>
<feature type="transmembrane region" description="Helical" evidence="2">
    <location>
        <begin position="12"/>
        <end position="30"/>
    </location>
</feature>
<dbReference type="OMA" id="WDFQHQS"/>